<gene>
    <name evidence="2" type="ORF">UR38_C0003G0058</name>
</gene>
<dbReference type="Proteomes" id="UP000033995">
    <property type="component" value="Unassembled WGS sequence"/>
</dbReference>
<accession>A0A0F9ZTP0</accession>
<keyword evidence="1" id="KW-0175">Coiled coil</keyword>
<feature type="coiled-coil region" evidence="1">
    <location>
        <begin position="189"/>
        <end position="216"/>
    </location>
</feature>
<feature type="coiled-coil region" evidence="1">
    <location>
        <begin position="113"/>
        <end position="154"/>
    </location>
</feature>
<name>A0A0F9ZTP0_9BACT</name>
<dbReference type="EMBL" id="LBOZ01000003">
    <property type="protein sequence ID" value="KKP47653.1"/>
    <property type="molecule type" value="Genomic_DNA"/>
</dbReference>
<proteinExistence type="predicted"/>
<dbReference type="AlphaFoldDB" id="A0A0F9ZTP0"/>
<organism evidence="2 3">
    <name type="scientific">Candidatus Woesebacteria bacterium GW2011_GWA2_33_28</name>
    <dbReference type="NCBI Taxonomy" id="1618561"/>
    <lineage>
        <taxon>Bacteria</taxon>
        <taxon>Candidatus Woeseibacteriota</taxon>
    </lineage>
</organism>
<protein>
    <submittedName>
        <fullName evidence="2">Uncharacterized protein</fullName>
    </submittedName>
</protein>
<sequence length="236" mass="26908">MVIFGVNMTDVNFKSPKADIWSAYKDLLAQAGSVSTGEKVVEKINDNTFRLGEILNDEVQKVIVKIKNATQTLADIKTTSVALSDSIKKEEEEIRKRRTREEDDYQYEFEKRKKKQEDELSARQNEIKEMETELSELRNLAKTFDTKLEKAIKEAEGTKEKELKTIFDYEKVLSKQTAESTQNLLLSKIESSNKMVDDLKAENTKLKEAVTQANSQLTRIAEKAVEKSQSSKNGTD</sequence>
<comment type="caution">
    <text evidence="2">The sequence shown here is derived from an EMBL/GenBank/DDBJ whole genome shotgun (WGS) entry which is preliminary data.</text>
</comment>
<evidence type="ECO:0000313" key="2">
    <source>
        <dbReference type="EMBL" id="KKP47653.1"/>
    </source>
</evidence>
<reference evidence="2 3" key="1">
    <citation type="journal article" date="2015" name="Nature">
        <title>rRNA introns, odd ribosomes, and small enigmatic genomes across a large radiation of phyla.</title>
        <authorList>
            <person name="Brown C.T."/>
            <person name="Hug L.A."/>
            <person name="Thomas B.C."/>
            <person name="Sharon I."/>
            <person name="Castelle C.J."/>
            <person name="Singh A."/>
            <person name="Wilkins M.J."/>
            <person name="Williams K.H."/>
            <person name="Banfield J.F."/>
        </authorList>
    </citation>
    <scope>NUCLEOTIDE SEQUENCE [LARGE SCALE GENOMIC DNA]</scope>
</reference>
<evidence type="ECO:0000313" key="3">
    <source>
        <dbReference type="Proteomes" id="UP000033995"/>
    </source>
</evidence>
<evidence type="ECO:0000256" key="1">
    <source>
        <dbReference type="SAM" id="Coils"/>
    </source>
</evidence>